<organism evidence="2 3">
    <name type="scientific">Microbulbifer halophilus</name>
    <dbReference type="NCBI Taxonomy" id="453963"/>
    <lineage>
        <taxon>Bacteria</taxon>
        <taxon>Pseudomonadati</taxon>
        <taxon>Pseudomonadota</taxon>
        <taxon>Gammaproteobacteria</taxon>
        <taxon>Cellvibrionales</taxon>
        <taxon>Microbulbiferaceae</taxon>
        <taxon>Microbulbifer</taxon>
    </lineage>
</organism>
<gene>
    <name evidence="2" type="ORF">ACFSKX_18990</name>
</gene>
<dbReference type="Proteomes" id="UP001597425">
    <property type="component" value="Unassembled WGS sequence"/>
</dbReference>
<proteinExistence type="predicted"/>
<evidence type="ECO:0000256" key="1">
    <source>
        <dbReference type="SAM" id="Phobius"/>
    </source>
</evidence>
<evidence type="ECO:0000313" key="3">
    <source>
        <dbReference type="Proteomes" id="UP001597425"/>
    </source>
</evidence>
<feature type="transmembrane region" description="Helical" evidence="1">
    <location>
        <begin position="70"/>
        <end position="92"/>
    </location>
</feature>
<accession>A0ABW5EM44</accession>
<dbReference type="RefSeq" id="WP_265722136.1">
    <property type="nucleotide sequence ID" value="NZ_JAPIVK010000018.1"/>
</dbReference>
<feature type="transmembrane region" description="Helical" evidence="1">
    <location>
        <begin position="6"/>
        <end position="25"/>
    </location>
</feature>
<evidence type="ECO:0000313" key="2">
    <source>
        <dbReference type="EMBL" id="MFD2312509.1"/>
    </source>
</evidence>
<keyword evidence="3" id="KW-1185">Reference proteome</keyword>
<feature type="transmembrane region" description="Helical" evidence="1">
    <location>
        <begin position="46"/>
        <end position="64"/>
    </location>
</feature>
<feature type="transmembrane region" description="Helical" evidence="1">
    <location>
        <begin position="104"/>
        <end position="124"/>
    </location>
</feature>
<reference evidence="3" key="1">
    <citation type="journal article" date="2019" name="Int. J. Syst. Evol. Microbiol.">
        <title>The Global Catalogue of Microorganisms (GCM) 10K type strain sequencing project: providing services to taxonomists for standard genome sequencing and annotation.</title>
        <authorList>
            <consortium name="The Broad Institute Genomics Platform"/>
            <consortium name="The Broad Institute Genome Sequencing Center for Infectious Disease"/>
            <person name="Wu L."/>
            <person name="Ma J."/>
        </authorList>
    </citation>
    <scope>NUCLEOTIDE SEQUENCE [LARGE SCALE GENOMIC DNA]</scope>
    <source>
        <strain evidence="3">KCTC 12848</strain>
    </source>
</reference>
<sequence length="129" mass="15064">MSVTTVIMLGGFFNLGFAVFHLLFWRLFDWKRDLASLRFINRQVMQILNFCLIFTFLIFAYLSFFHPTELLATGLGRSLLFLIALFWLLRAAEQVVFFGLHRRLSLALFFVFLAGTALYAYPWISSMDT</sequence>
<protein>
    <submittedName>
        <fullName evidence="2">Uncharacterized protein</fullName>
    </submittedName>
</protein>
<name>A0ABW5EM44_9GAMM</name>
<keyword evidence="1" id="KW-1133">Transmembrane helix</keyword>
<keyword evidence="1" id="KW-0472">Membrane</keyword>
<dbReference type="EMBL" id="JBHUJD010000048">
    <property type="protein sequence ID" value="MFD2312509.1"/>
    <property type="molecule type" value="Genomic_DNA"/>
</dbReference>
<comment type="caution">
    <text evidence="2">The sequence shown here is derived from an EMBL/GenBank/DDBJ whole genome shotgun (WGS) entry which is preliminary data.</text>
</comment>
<keyword evidence="1" id="KW-0812">Transmembrane</keyword>